<proteinExistence type="inferred from homology"/>
<keyword evidence="3" id="KW-0808">Transferase</keyword>
<sequence length="271" mass="30834">MSYRLFEGVKQVDHYIKFRPTYPAELFHKIMSFLSKKRPPPHQLLVDVGCGSGQGTYGLSSQFERAIGFDISKAQVEAATKANTAPNVEFKVSPAETLPLEDHSVDLITCSQAVHWLDFQAFCNECRRVLKPNGCLAIVGYANISLDHKNNDVRNKLEEYFDEIYNKELGPFWNEKRRLVEDKLPGYEIPFPDFVRDDTLEMRMQWSVSHLIGYIRSWSAYAKYLEVNPSGQILEEYHKKVMSAVASPGSSSDDTILDVSYPLTLLLGRVS</sequence>
<dbReference type="PANTHER" id="PTHR44942:SF4">
    <property type="entry name" value="METHYLTRANSFERASE TYPE 11 DOMAIN-CONTAINING PROTEIN"/>
    <property type="match status" value="1"/>
</dbReference>
<evidence type="ECO:0000256" key="1">
    <source>
        <dbReference type="ARBA" id="ARBA00008361"/>
    </source>
</evidence>
<evidence type="ECO:0000313" key="6">
    <source>
        <dbReference type="Proteomes" id="UP000007110"/>
    </source>
</evidence>
<accession>A0A7M7P7G1</accession>
<dbReference type="GeneID" id="115926559"/>
<dbReference type="InterPro" id="IPR051052">
    <property type="entry name" value="Diverse_substrate_MTase"/>
</dbReference>
<feature type="domain" description="Methyltransferase type 11" evidence="4">
    <location>
        <begin position="46"/>
        <end position="138"/>
    </location>
</feature>
<protein>
    <recommendedName>
        <fullName evidence="4">Methyltransferase type 11 domain-containing protein</fullName>
    </recommendedName>
</protein>
<dbReference type="GO" id="GO:0008757">
    <property type="term" value="F:S-adenosylmethionine-dependent methyltransferase activity"/>
    <property type="evidence" value="ECO:0007669"/>
    <property type="project" value="InterPro"/>
</dbReference>
<evidence type="ECO:0000256" key="3">
    <source>
        <dbReference type="ARBA" id="ARBA00022679"/>
    </source>
</evidence>
<name>A0A7M7P7G1_STRPU</name>
<dbReference type="GO" id="GO:0032259">
    <property type="term" value="P:methylation"/>
    <property type="evidence" value="ECO:0007669"/>
    <property type="project" value="UniProtKB-KW"/>
</dbReference>
<dbReference type="RefSeq" id="XP_030847215.1">
    <property type="nucleotide sequence ID" value="XM_030991355.1"/>
</dbReference>
<evidence type="ECO:0000313" key="5">
    <source>
        <dbReference type="EnsemblMetazoa" id="XP_030847215"/>
    </source>
</evidence>
<dbReference type="AlphaFoldDB" id="A0A7M7P7G1"/>
<evidence type="ECO:0000259" key="4">
    <source>
        <dbReference type="Pfam" id="PF08241"/>
    </source>
</evidence>
<dbReference type="Pfam" id="PF08241">
    <property type="entry name" value="Methyltransf_11"/>
    <property type="match status" value="1"/>
</dbReference>
<keyword evidence="6" id="KW-1185">Reference proteome</keyword>
<dbReference type="KEGG" id="spu:115926559"/>
<dbReference type="Proteomes" id="UP000007110">
    <property type="component" value="Unassembled WGS sequence"/>
</dbReference>
<dbReference type="PANTHER" id="PTHR44942">
    <property type="entry name" value="METHYLTRANSF_11 DOMAIN-CONTAINING PROTEIN"/>
    <property type="match status" value="1"/>
</dbReference>
<comment type="similarity">
    <text evidence="1">Belongs to the methyltransferase superfamily.</text>
</comment>
<dbReference type="FunCoup" id="A0A7M7P7G1">
    <property type="interactions" value="6"/>
</dbReference>
<dbReference type="CDD" id="cd02440">
    <property type="entry name" value="AdoMet_MTases"/>
    <property type="match status" value="1"/>
</dbReference>
<evidence type="ECO:0000256" key="2">
    <source>
        <dbReference type="ARBA" id="ARBA00022603"/>
    </source>
</evidence>
<dbReference type="InterPro" id="IPR029063">
    <property type="entry name" value="SAM-dependent_MTases_sf"/>
</dbReference>
<dbReference type="InterPro" id="IPR013216">
    <property type="entry name" value="Methyltransf_11"/>
</dbReference>
<reference evidence="6" key="1">
    <citation type="submission" date="2015-02" db="EMBL/GenBank/DDBJ databases">
        <title>Genome sequencing for Strongylocentrotus purpuratus.</title>
        <authorList>
            <person name="Murali S."/>
            <person name="Liu Y."/>
            <person name="Vee V."/>
            <person name="English A."/>
            <person name="Wang M."/>
            <person name="Skinner E."/>
            <person name="Han Y."/>
            <person name="Muzny D.M."/>
            <person name="Worley K.C."/>
            <person name="Gibbs R.A."/>
        </authorList>
    </citation>
    <scope>NUCLEOTIDE SEQUENCE</scope>
</reference>
<reference evidence="5" key="2">
    <citation type="submission" date="2021-01" db="UniProtKB">
        <authorList>
            <consortium name="EnsemblMetazoa"/>
        </authorList>
    </citation>
    <scope>IDENTIFICATION</scope>
</reference>
<dbReference type="OMA" id="GPYWPAE"/>
<dbReference type="OrthoDB" id="506498at2759"/>
<organism evidence="5 6">
    <name type="scientific">Strongylocentrotus purpuratus</name>
    <name type="common">Purple sea urchin</name>
    <dbReference type="NCBI Taxonomy" id="7668"/>
    <lineage>
        <taxon>Eukaryota</taxon>
        <taxon>Metazoa</taxon>
        <taxon>Echinodermata</taxon>
        <taxon>Eleutherozoa</taxon>
        <taxon>Echinozoa</taxon>
        <taxon>Echinoidea</taxon>
        <taxon>Euechinoidea</taxon>
        <taxon>Echinacea</taxon>
        <taxon>Camarodonta</taxon>
        <taxon>Echinidea</taxon>
        <taxon>Strongylocentrotidae</taxon>
        <taxon>Strongylocentrotus</taxon>
    </lineage>
</organism>
<keyword evidence="2" id="KW-0489">Methyltransferase</keyword>
<dbReference type="EnsemblMetazoa" id="XM_030991355">
    <property type="protein sequence ID" value="XP_030847215"/>
    <property type="gene ID" value="LOC115926559"/>
</dbReference>
<dbReference type="SUPFAM" id="SSF53335">
    <property type="entry name" value="S-adenosyl-L-methionine-dependent methyltransferases"/>
    <property type="match status" value="1"/>
</dbReference>
<dbReference type="Gene3D" id="3.40.50.150">
    <property type="entry name" value="Vaccinia Virus protein VP39"/>
    <property type="match status" value="1"/>
</dbReference>
<dbReference type="InParanoid" id="A0A7M7P7G1"/>